<protein>
    <submittedName>
        <fullName evidence="1">Uncharacterized protein</fullName>
    </submittedName>
</protein>
<evidence type="ECO:0000313" key="1">
    <source>
        <dbReference type="EMBL" id="ALX72362.1"/>
    </source>
</evidence>
<proteinExistence type="evidence at transcript level"/>
<reference evidence="1" key="1">
    <citation type="submission" date="2015-12" db="EMBL/GenBank/DDBJ databases">
        <title>First venom gland Transcriptomic analysis of Iranian yellow scorpion 'Odontobuthus doriae'.</title>
        <authorList>
            <person name="Naderi Soorki M."/>
            <person name="Galehdari H."/>
            <person name="Jalali A."/>
            <person name="Baradaran M."/>
        </authorList>
    </citation>
    <scope>NUCLEOTIDE SEQUENCE</scope>
</reference>
<name>A0A0U4GT93_ODODO</name>
<organism evidence="1">
    <name type="scientific">Odontobuthus doriae</name>
    <name type="common">Yellow Iranian scorpion</name>
    <dbReference type="NCBI Taxonomy" id="342590"/>
    <lineage>
        <taxon>Eukaryota</taxon>
        <taxon>Metazoa</taxon>
        <taxon>Ecdysozoa</taxon>
        <taxon>Arthropoda</taxon>
        <taxon>Chelicerata</taxon>
        <taxon>Arachnida</taxon>
        <taxon>Scorpiones</taxon>
        <taxon>Buthida</taxon>
        <taxon>Buthoidea</taxon>
        <taxon>Buthidae</taxon>
        <taxon>Odontobuthus</taxon>
    </lineage>
</organism>
<sequence length="81" mass="9731">MHISLHILYRTFLNINKICFSTSVMKNIICLYRCRVHEMRALKTIFYFGCFYDEYHPNDTHTIDIREDPVINNNNNIICIC</sequence>
<dbReference type="AlphaFoldDB" id="A0A0U4GT93"/>
<gene>
    <name evidence="1" type="primary">HP1</name>
</gene>
<dbReference type="EMBL" id="KU365864">
    <property type="protein sequence ID" value="ALX72362.1"/>
    <property type="molecule type" value="mRNA"/>
</dbReference>
<accession>A0A0U4GT93</accession>